<accession>A0AAP2RBT7</accession>
<reference evidence="1 2" key="1">
    <citation type="submission" date="2017-11" db="EMBL/GenBank/DDBJ databases">
        <title>Isolation and Characterization of Family Methanocellaceae Species from Potential Methane Hydrate Area Offshore Southwestern Taiwan.</title>
        <authorList>
            <person name="Zhang W.-L."/>
            <person name="Chen W.-C."/>
            <person name="Lai M.-C."/>
            <person name="Chen S.-C."/>
        </authorList>
    </citation>
    <scope>NUCLEOTIDE SEQUENCE [LARGE SCALE GENOMIC DNA]</scope>
    <source>
        <strain evidence="1 2">CWC-04</strain>
    </source>
</reference>
<keyword evidence="2" id="KW-1185">Reference proteome</keyword>
<gene>
    <name evidence="1" type="ORF">CUJ83_06175</name>
</gene>
<proteinExistence type="predicted"/>
<dbReference type="RefSeq" id="WP_230741421.1">
    <property type="nucleotide sequence ID" value="NZ_PGCK01000004.1"/>
</dbReference>
<dbReference type="InterPro" id="IPR043829">
    <property type="entry name" value="DUF5806"/>
</dbReference>
<evidence type="ECO:0000313" key="1">
    <source>
        <dbReference type="EMBL" id="MCD1294588.1"/>
    </source>
</evidence>
<comment type="caution">
    <text evidence="1">The sequence shown here is derived from an EMBL/GenBank/DDBJ whole genome shotgun (WGS) entry which is preliminary data.</text>
</comment>
<evidence type="ECO:0000313" key="2">
    <source>
        <dbReference type="Proteomes" id="UP001320159"/>
    </source>
</evidence>
<name>A0AAP2RBT7_9EURY</name>
<dbReference type="Proteomes" id="UP001320159">
    <property type="component" value="Unassembled WGS sequence"/>
</dbReference>
<organism evidence="1 2">
    <name type="scientific">Methanooceanicella nereidis</name>
    <dbReference type="NCBI Taxonomy" id="2052831"/>
    <lineage>
        <taxon>Archaea</taxon>
        <taxon>Methanobacteriati</taxon>
        <taxon>Methanobacteriota</taxon>
        <taxon>Stenosarchaea group</taxon>
        <taxon>Methanomicrobia</taxon>
        <taxon>Methanocellales</taxon>
        <taxon>Methanocellaceae</taxon>
        <taxon>Methanooceanicella</taxon>
    </lineage>
</organism>
<protein>
    <submittedName>
        <fullName evidence="1">Uncharacterized protein</fullName>
    </submittedName>
</protein>
<dbReference type="Pfam" id="PF19122">
    <property type="entry name" value="DUF5806"/>
    <property type="match status" value="1"/>
</dbReference>
<dbReference type="EMBL" id="PGCK01000004">
    <property type="protein sequence ID" value="MCD1294588.1"/>
    <property type="molecule type" value="Genomic_DNA"/>
</dbReference>
<sequence length="168" mass="19155">MSDDGAGKDTGKYSRFQKFDKKTYEEVNDALKSKTHLTAREWAIARLCADFKDHGRSQMTWIGENLPELVPFMNEPYERQDVASAEAAFKRKVLRSGTTFFYAYYSGLISFEEMIEMVQGIIRNIEALKRTEGSEPGDVSTDVQVMMAETLKRITDKLNEASDLQQDS</sequence>
<dbReference type="AlphaFoldDB" id="A0AAP2RBT7"/>